<keyword evidence="2" id="KW-1185">Reference proteome</keyword>
<organism evidence="1 2">
    <name type="scientific">Anabaena cylindrica (strain ATCC 27899 / PCC 7122)</name>
    <dbReference type="NCBI Taxonomy" id="272123"/>
    <lineage>
        <taxon>Bacteria</taxon>
        <taxon>Bacillati</taxon>
        <taxon>Cyanobacteriota</taxon>
        <taxon>Cyanophyceae</taxon>
        <taxon>Nostocales</taxon>
        <taxon>Nostocaceae</taxon>
        <taxon>Anabaena</taxon>
    </lineage>
</organism>
<dbReference type="PATRIC" id="fig|272123.3.peg.6526"/>
<name>K9ZR94_ANACC</name>
<evidence type="ECO:0000313" key="1">
    <source>
        <dbReference type="EMBL" id="AFZ61289.1"/>
    </source>
</evidence>
<protein>
    <submittedName>
        <fullName evidence="1">RuvC-like Holliday junction resolvase</fullName>
    </submittedName>
</protein>
<evidence type="ECO:0000313" key="2">
    <source>
        <dbReference type="Proteomes" id="UP000010474"/>
    </source>
</evidence>
<dbReference type="HOGENOM" id="CLU_3211607_0_0_3"/>
<accession>K9ZR94</accession>
<dbReference type="EMBL" id="CP003662">
    <property type="protein sequence ID" value="AFZ61289.1"/>
    <property type="molecule type" value="Genomic_DNA"/>
</dbReference>
<sequence length="44" mass="5130">MSNKNPKTDHLPKQTTNWKNLPTVALRVPERFLGEIKDHAIAYR</sequence>
<geneLocation type="plasmid" evidence="1 2">
    <name>pANACY.03</name>
</geneLocation>
<keyword evidence="1" id="KW-0614">Plasmid</keyword>
<dbReference type="RefSeq" id="WP_015217758.1">
    <property type="nucleotide sequence ID" value="NC_019773.1"/>
</dbReference>
<dbReference type="AlphaFoldDB" id="K9ZR94"/>
<dbReference type="KEGG" id="acy:Anacy_6011"/>
<dbReference type="Proteomes" id="UP000010474">
    <property type="component" value="Plasmid pANACY.03"/>
</dbReference>
<reference evidence="2" key="1">
    <citation type="journal article" date="2013" name="Proc. Natl. Acad. Sci. U.S.A.">
        <title>Improving the coverage of the cyanobacterial phylum using diversity-driven genome sequencing.</title>
        <authorList>
            <person name="Shih P.M."/>
            <person name="Wu D."/>
            <person name="Latifi A."/>
            <person name="Axen S.D."/>
            <person name="Fewer D.P."/>
            <person name="Talla E."/>
            <person name="Calteau A."/>
            <person name="Cai F."/>
            <person name="Tandeau de Marsac N."/>
            <person name="Rippka R."/>
            <person name="Herdman M."/>
            <person name="Sivonen K."/>
            <person name="Coursin T."/>
            <person name="Laurent T."/>
            <person name="Goodwin L."/>
            <person name="Nolan M."/>
            <person name="Davenport K.W."/>
            <person name="Han C.S."/>
            <person name="Rubin E.M."/>
            <person name="Eisen J.A."/>
            <person name="Woyke T."/>
            <person name="Gugger M."/>
            <person name="Kerfeld C.A."/>
        </authorList>
    </citation>
    <scope>NUCLEOTIDE SEQUENCE [LARGE SCALE GENOMIC DNA]</scope>
    <source>
        <strain evidence="2">ATCC 27899 / PCC 7122</strain>
    </source>
</reference>
<dbReference type="OrthoDB" id="9810135at2"/>
<proteinExistence type="predicted"/>
<gene>
    <name evidence="1" type="ordered locus">Anacy_6011</name>
</gene>